<dbReference type="OrthoDB" id="5958759at2759"/>
<evidence type="ECO:0000313" key="9">
    <source>
        <dbReference type="Proteomes" id="UP000275408"/>
    </source>
</evidence>
<dbReference type="Proteomes" id="UP000275408">
    <property type="component" value="Unassembled WGS sequence"/>
</dbReference>
<feature type="domain" description="G-protein coupled receptors family 1 profile" evidence="7">
    <location>
        <begin position="30"/>
        <end position="265"/>
    </location>
</feature>
<evidence type="ECO:0000256" key="2">
    <source>
        <dbReference type="ARBA" id="ARBA00022475"/>
    </source>
</evidence>
<dbReference type="PROSITE" id="PS50262">
    <property type="entry name" value="G_PROTEIN_RECEP_F1_2"/>
    <property type="match status" value="2"/>
</dbReference>
<dbReference type="CDD" id="cd00637">
    <property type="entry name" value="7tm_classA_rhodopsin-like"/>
    <property type="match status" value="2"/>
</dbReference>
<dbReference type="AlphaFoldDB" id="A0A3M6TKJ9"/>
<dbReference type="SUPFAM" id="SSF81321">
    <property type="entry name" value="Family A G protein-coupled receptor-like"/>
    <property type="match status" value="2"/>
</dbReference>
<dbReference type="InterPro" id="IPR017452">
    <property type="entry name" value="GPCR_Rhodpsn_7TM"/>
</dbReference>
<feature type="transmembrane region" description="Helical" evidence="6">
    <location>
        <begin position="498"/>
        <end position="521"/>
    </location>
</feature>
<dbReference type="Pfam" id="PF00001">
    <property type="entry name" value="7tm_1"/>
    <property type="match status" value="2"/>
</dbReference>
<comment type="subcellular location">
    <subcellularLocation>
        <location evidence="1">Cell membrane</location>
        <topology evidence="1">Multi-pass membrane protein</topology>
    </subcellularLocation>
</comment>
<keyword evidence="2" id="KW-1003">Cell membrane</keyword>
<feature type="transmembrane region" description="Helical" evidence="6">
    <location>
        <begin position="215"/>
        <end position="242"/>
    </location>
</feature>
<keyword evidence="3 6" id="KW-0812">Transmembrane</keyword>
<evidence type="ECO:0000256" key="6">
    <source>
        <dbReference type="SAM" id="Phobius"/>
    </source>
</evidence>
<feature type="transmembrane region" description="Helical" evidence="6">
    <location>
        <begin position="50"/>
        <end position="72"/>
    </location>
</feature>
<dbReference type="EMBL" id="RCHS01003444">
    <property type="protein sequence ID" value="RMX41764.1"/>
    <property type="molecule type" value="Genomic_DNA"/>
</dbReference>
<dbReference type="PANTHER" id="PTHR22750">
    <property type="entry name" value="G-PROTEIN COUPLED RECEPTOR"/>
    <property type="match status" value="1"/>
</dbReference>
<evidence type="ECO:0000256" key="4">
    <source>
        <dbReference type="ARBA" id="ARBA00022989"/>
    </source>
</evidence>
<feature type="transmembrane region" description="Helical" evidence="6">
    <location>
        <begin position="12"/>
        <end position="38"/>
    </location>
</feature>
<feature type="transmembrane region" description="Helical" evidence="6">
    <location>
        <begin position="92"/>
        <end position="111"/>
    </location>
</feature>
<evidence type="ECO:0000256" key="5">
    <source>
        <dbReference type="ARBA" id="ARBA00023136"/>
    </source>
</evidence>
<keyword evidence="9" id="KW-1185">Reference proteome</keyword>
<gene>
    <name evidence="8" type="ORF">pdam_00005541</name>
</gene>
<feature type="transmembrane region" description="Helical" evidence="6">
    <location>
        <begin position="377"/>
        <end position="396"/>
    </location>
</feature>
<dbReference type="GO" id="GO:0004930">
    <property type="term" value="F:G protein-coupled receptor activity"/>
    <property type="evidence" value="ECO:0007669"/>
    <property type="project" value="InterPro"/>
</dbReference>
<feature type="transmembrane region" description="Helical" evidence="6">
    <location>
        <begin position="445"/>
        <end position="465"/>
    </location>
</feature>
<dbReference type="SMART" id="SM01381">
    <property type="entry name" value="7TM_GPCR_Srsx"/>
    <property type="match status" value="1"/>
</dbReference>
<dbReference type="Gene3D" id="1.20.1070.10">
    <property type="entry name" value="Rhodopsin 7-helix transmembrane proteins"/>
    <property type="match status" value="3"/>
</dbReference>
<organism evidence="8 9">
    <name type="scientific">Pocillopora damicornis</name>
    <name type="common">Cauliflower coral</name>
    <name type="synonym">Millepora damicornis</name>
    <dbReference type="NCBI Taxonomy" id="46731"/>
    <lineage>
        <taxon>Eukaryota</taxon>
        <taxon>Metazoa</taxon>
        <taxon>Cnidaria</taxon>
        <taxon>Anthozoa</taxon>
        <taxon>Hexacorallia</taxon>
        <taxon>Scleractinia</taxon>
        <taxon>Astrocoeniina</taxon>
        <taxon>Pocilloporidae</taxon>
        <taxon>Pocillopora</taxon>
    </lineage>
</organism>
<keyword evidence="4 6" id="KW-1133">Transmembrane helix</keyword>
<feature type="transmembrane region" description="Helical" evidence="6">
    <location>
        <begin position="132"/>
        <end position="151"/>
    </location>
</feature>
<sequence>MASTVNAVLEVSYIITIIINSITFPLTIFLNVLVIMAVKTRPRLRTNSNILLACLAVTDALAGVLGQPSYILWKIFLLLGLSSSETVGNFNITVKATLVVASCLHLMLVTFERLIAIKFTMHYSNIVTQSTIKIAVVSVWIIAFTAVNLRLLKMYVLARSICGFLIISCIVFVAFTSMILFHETCRHQRKIKAQNLPQEEVKRFTKENKALKTTVLVVCAVTVCLLPVAFGPISLVAGFHYISTIMEPWWQTFPLLNSLVNPLIYCWRQKEIRMFVFRIRSQTSIESDTVISPPEVNYIISISINSIVCPFTVLLNVLVILVIKKRPRLRTNSNILLACLAVTDALTGLFGQPLYVLWRIFLLFGLSNSETLEDVCVCVMTTLSSASYLHLMLVTFERLVAIKYAMRYSNVVTNNNLKIAVLAIWIISFVCGTLCVLKMYLALNYIGSLISISCIVLVGFAYVTLYHETRRHRRKIKTQQLPQEEVERSTKENKALKTTVFVVSAVIVSLLPAGFCLIGSATDLFDTCPIDESIWQTCSVLNSFVNPLIYCWRQNEMRKLVFRI</sequence>
<feature type="transmembrane region" description="Helical" evidence="6">
    <location>
        <begin position="417"/>
        <end position="439"/>
    </location>
</feature>
<feature type="transmembrane region" description="Helical" evidence="6">
    <location>
        <begin position="157"/>
        <end position="181"/>
    </location>
</feature>
<evidence type="ECO:0000313" key="8">
    <source>
        <dbReference type="EMBL" id="RMX41764.1"/>
    </source>
</evidence>
<name>A0A3M6TKJ9_POCDA</name>
<evidence type="ECO:0000256" key="3">
    <source>
        <dbReference type="ARBA" id="ARBA00022692"/>
    </source>
</evidence>
<reference evidence="8 9" key="1">
    <citation type="journal article" date="2018" name="Sci. Rep.">
        <title>Comparative analysis of the Pocillopora damicornis genome highlights role of immune system in coral evolution.</title>
        <authorList>
            <person name="Cunning R."/>
            <person name="Bay R.A."/>
            <person name="Gillette P."/>
            <person name="Baker A.C."/>
            <person name="Traylor-Knowles N."/>
        </authorList>
    </citation>
    <scope>NUCLEOTIDE SEQUENCE [LARGE SCALE GENOMIC DNA]</scope>
    <source>
        <strain evidence="8">RSMAS</strain>
        <tissue evidence="8">Whole animal</tissue>
    </source>
</reference>
<protein>
    <recommendedName>
        <fullName evidence="7">G-protein coupled receptors family 1 profile domain-containing protein</fullName>
    </recommendedName>
</protein>
<dbReference type="GO" id="GO:0005886">
    <property type="term" value="C:plasma membrane"/>
    <property type="evidence" value="ECO:0007669"/>
    <property type="project" value="UniProtKB-SubCell"/>
</dbReference>
<feature type="transmembrane region" description="Helical" evidence="6">
    <location>
        <begin position="335"/>
        <end position="357"/>
    </location>
</feature>
<dbReference type="InterPro" id="IPR000276">
    <property type="entry name" value="GPCR_Rhodpsn"/>
</dbReference>
<feature type="transmembrane region" description="Helical" evidence="6">
    <location>
        <begin position="298"/>
        <end position="323"/>
    </location>
</feature>
<accession>A0A3M6TKJ9</accession>
<feature type="domain" description="G-protein coupled receptors family 1 profile" evidence="7">
    <location>
        <begin position="315"/>
        <end position="550"/>
    </location>
</feature>
<feature type="non-terminal residue" evidence="8">
    <location>
        <position position="564"/>
    </location>
</feature>
<evidence type="ECO:0000259" key="7">
    <source>
        <dbReference type="PROSITE" id="PS50262"/>
    </source>
</evidence>
<dbReference type="PRINTS" id="PR00237">
    <property type="entry name" value="GPCRRHODOPSN"/>
</dbReference>
<comment type="caution">
    <text evidence="8">The sequence shown here is derived from an EMBL/GenBank/DDBJ whole genome shotgun (WGS) entry which is preliminary data.</text>
</comment>
<evidence type="ECO:0000256" key="1">
    <source>
        <dbReference type="ARBA" id="ARBA00004651"/>
    </source>
</evidence>
<proteinExistence type="predicted"/>
<keyword evidence="5 6" id="KW-0472">Membrane</keyword>